<evidence type="ECO:0000259" key="4">
    <source>
        <dbReference type="PROSITE" id="PS50987"/>
    </source>
</evidence>
<dbReference type="RefSeq" id="WP_029565846.1">
    <property type="nucleotide sequence ID" value="NZ_JNVC02000003.1"/>
</dbReference>
<name>A0A084H0S0_METID</name>
<organism evidence="5 6">
    <name type="scientific">Metabacillus indicus</name>
    <name type="common">Bacillus indicus</name>
    <dbReference type="NCBI Taxonomy" id="246786"/>
    <lineage>
        <taxon>Bacteria</taxon>
        <taxon>Bacillati</taxon>
        <taxon>Bacillota</taxon>
        <taxon>Bacilli</taxon>
        <taxon>Bacillales</taxon>
        <taxon>Bacillaceae</taxon>
        <taxon>Metabacillus</taxon>
    </lineage>
</organism>
<evidence type="ECO:0000313" key="5">
    <source>
        <dbReference type="EMBL" id="KEZ53182.1"/>
    </source>
</evidence>
<dbReference type="GO" id="GO:0003700">
    <property type="term" value="F:DNA-binding transcription factor activity"/>
    <property type="evidence" value="ECO:0007669"/>
    <property type="project" value="InterPro"/>
</dbReference>
<accession>A0A084H0S0</accession>
<keyword evidence="3" id="KW-0804">Transcription</keyword>
<sequence>MRIPNHPSIESIRLSRVLHALSDPNRLKIVKSIASRGEEVCTYYSYEFNISKSTVSHHIKTLRESGIIRVRVEGSQHFYSIRTDDLNHKFPGLMDVVLSADPESY</sequence>
<dbReference type="GO" id="GO:0003677">
    <property type="term" value="F:DNA binding"/>
    <property type="evidence" value="ECO:0007669"/>
    <property type="project" value="UniProtKB-KW"/>
</dbReference>
<keyword evidence="2" id="KW-0238">DNA-binding</keyword>
<dbReference type="OrthoDB" id="9798835at2"/>
<dbReference type="AlphaFoldDB" id="A0A084H0S0"/>
<dbReference type="Proteomes" id="UP000028549">
    <property type="component" value="Unassembled WGS sequence"/>
</dbReference>
<dbReference type="EMBL" id="JNVC02000003">
    <property type="protein sequence ID" value="KEZ53182.1"/>
    <property type="molecule type" value="Genomic_DNA"/>
</dbReference>
<evidence type="ECO:0000256" key="2">
    <source>
        <dbReference type="ARBA" id="ARBA00023125"/>
    </source>
</evidence>
<feature type="domain" description="HTH arsR-type" evidence="4">
    <location>
        <begin position="6"/>
        <end position="101"/>
    </location>
</feature>
<dbReference type="SMART" id="SM00418">
    <property type="entry name" value="HTH_ARSR"/>
    <property type="match status" value="1"/>
</dbReference>
<keyword evidence="1" id="KW-0805">Transcription regulation</keyword>
<comment type="caution">
    <text evidence="5">The sequence shown here is derived from an EMBL/GenBank/DDBJ whole genome shotgun (WGS) entry which is preliminary data.</text>
</comment>
<evidence type="ECO:0000256" key="1">
    <source>
        <dbReference type="ARBA" id="ARBA00023015"/>
    </source>
</evidence>
<dbReference type="PANTHER" id="PTHR33154:SF12">
    <property type="entry name" value="TRANSCRIPTIONAL REGULATORY PROTEIN"/>
    <property type="match status" value="1"/>
</dbReference>
<dbReference type="NCBIfam" id="NF033788">
    <property type="entry name" value="HTH_metalloreg"/>
    <property type="match status" value="1"/>
</dbReference>
<dbReference type="Pfam" id="PF01022">
    <property type="entry name" value="HTH_5"/>
    <property type="match status" value="1"/>
</dbReference>
<dbReference type="InterPro" id="IPR011991">
    <property type="entry name" value="ArsR-like_HTH"/>
</dbReference>
<proteinExistence type="predicted"/>
<dbReference type="InterPro" id="IPR036388">
    <property type="entry name" value="WH-like_DNA-bd_sf"/>
</dbReference>
<gene>
    <name evidence="5" type="ORF">GS18_0207745</name>
</gene>
<dbReference type="PANTHER" id="PTHR33154">
    <property type="entry name" value="TRANSCRIPTIONAL REGULATOR, ARSR FAMILY"/>
    <property type="match status" value="1"/>
</dbReference>
<protein>
    <submittedName>
        <fullName evidence="5">ArsR family transcriptional regulator</fullName>
    </submittedName>
</protein>
<reference evidence="5 6" key="1">
    <citation type="journal article" date="2005" name="Int. J. Syst. Evol. Microbiol.">
        <title>Bacillus cibi sp. nov., isolated from jeotgal, a traditional Korean fermented seafood.</title>
        <authorList>
            <person name="Yoon J.H."/>
            <person name="Lee C.H."/>
            <person name="Oh T.K."/>
        </authorList>
    </citation>
    <scope>NUCLEOTIDE SEQUENCE [LARGE SCALE GENOMIC DNA]</scope>
    <source>
        <strain evidence="5 6">DSM 16189</strain>
    </source>
</reference>
<dbReference type="InterPro" id="IPR001845">
    <property type="entry name" value="HTH_ArsR_DNA-bd_dom"/>
</dbReference>
<dbReference type="SUPFAM" id="SSF46785">
    <property type="entry name" value="Winged helix' DNA-binding domain"/>
    <property type="match status" value="1"/>
</dbReference>
<keyword evidence="6" id="KW-1185">Reference proteome</keyword>
<dbReference type="Gene3D" id="1.10.10.10">
    <property type="entry name" value="Winged helix-like DNA-binding domain superfamily/Winged helix DNA-binding domain"/>
    <property type="match status" value="1"/>
</dbReference>
<dbReference type="PROSITE" id="PS50987">
    <property type="entry name" value="HTH_ARSR_2"/>
    <property type="match status" value="1"/>
</dbReference>
<dbReference type="InterPro" id="IPR036390">
    <property type="entry name" value="WH_DNA-bd_sf"/>
</dbReference>
<dbReference type="STRING" id="246786.GS18_0207745"/>
<dbReference type="InterPro" id="IPR051081">
    <property type="entry name" value="HTH_MetalResp_TranReg"/>
</dbReference>
<evidence type="ECO:0000313" key="6">
    <source>
        <dbReference type="Proteomes" id="UP000028549"/>
    </source>
</evidence>
<evidence type="ECO:0000256" key="3">
    <source>
        <dbReference type="ARBA" id="ARBA00023163"/>
    </source>
</evidence>
<dbReference type="CDD" id="cd00090">
    <property type="entry name" value="HTH_ARSR"/>
    <property type="match status" value="1"/>
</dbReference>